<feature type="domain" description="Reverse transcriptase" evidence="2">
    <location>
        <begin position="34"/>
        <end position="210"/>
    </location>
</feature>
<keyword evidence="1" id="KW-0511">Multifunctional enzyme</keyword>
<proteinExistence type="predicted"/>
<dbReference type="Gene3D" id="3.30.70.270">
    <property type="match status" value="2"/>
</dbReference>
<dbReference type="InterPro" id="IPR050951">
    <property type="entry name" value="Retrovirus_Pol_polyprotein"/>
</dbReference>
<reference evidence="3 4" key="1">
    <citation type="submission" date="2024-02" db="EMBL/GenBank/DDBJ databases">
        <title>Chromosome-scale genome assembly of the rough periwinkle Littorina saxatilis.</title>
        <authorList>
            <person name="De Jode A."/>
            <person name="Faria R."/>
            <person name="Formenti G."/>
            <person name="Sims Y."/>
            <person name="Smith T.P."/>
            <person name="Tracey A."/>
            <person name="Wood J.M.D."/>
            <person name="Zagrodzka Z.B."/>
            <person name="Johannesson K."/>
            <person name="Butlin R.K."/>
            <person name="Leder E.H."/>
        </authorList>
    </citation>
    <scope>NUCLEOTIDE SEQUENCE [LARGE SCALE GENOMIC DNA]</scope>
    <source>
        <strain evidence="3">Snail1</strain>
        <tissue evidence="3">Muscle</tissue>
    </source>
</reference>
<dbReference type="PROSITE" id="PS50878">
    <property type="entry name" value="RT_POL"/>
    <property type="match status" value="1"/>
</dbReference>
<protein>
    <recommendedName>
        <fullName evidence="2">Reverse transcriptase domain-containing protein</fullName>
    </recommendedName>
</protein>
<dbReference type="Pfam" id="PF00078">
    <property type="entry name" value="RVT_1"/>
    <property type="match status" value="1"/>
</dbReference>
<dbReference type="InterPro" id="IPR043128">
    <property type="entry name" value="Rev_trsase/Diguanyl_cyclase"/>
</dbReference>
<dbReference type="InterPro" id="IPR041577">
    <property type="entry name" value="RT_RNaseH_2"/>
</dbReference>
<name>A0AAN9BTQ3_9CAEN</name>
<dbReference type="GO" id="GO:0003824">
    <property type="term" value="F:catalytic activity"/>
    <property type="evidence" value="ECO:0007669"/>
    <property type="project" value="UniProtKB-KW"/>
</dbReference>
<organism evidence="3 4">
    <name type="scientific">Littorina saxatilis</name>
    <dbReference type="NCBI Taxonomy" id="31220"/>
    <lineage>
        <taxon>Eukaryota</taxon>
        <taxon>Metazoa</taxon>
        <taxon>Spiralia</taxon>
        <taxon>Lophotrochozoa</taxon>
        <taxon>Mollusca</taxon>
        <taxon>Gastropoda</taxon>
        <taxon>Caenogastropoda</taxon>
        <taxon>Littorinimorpha</taxon>
        <taxon>Littorinoidea</taxon>
        <taxon>Littorinidae</taxon>
        <taxon>Littorina</taxon>
    </lineage>
</organism>
<dbReference type="PANTHER" id="PTHR37984:SF5">
    <property type="entry name" value="PROTEIN NYNRIN-LIKE"/>
    <property type="match status" value="1"/>
</dbReference>
<accession>A0AAN9BTQ3</accession>
<dbReference type="Gene3D" id="3.10.10.10">
    <property type="entry name" value="HIV Type 1 Reverse Transcriptase, subunit A, domain 1"/>
    <property type="match status" value="1"/>
</dbReference>
<dbReference type="FunFam" id="3.30.70.270:FF:000026">
    <property type="entry name" value="Transposon Ty3-G Gag-Pol polyprotein"/>
    <property type="match status" value="1"/>
</dbReference>
<dbReference type="AlphaFoldDB" id="A0AAN9BTQ3"/>
<dbReference type="InterPro" id="IPR043502">
    <property type="entry name" value="DNA/RNA_pol_sf"/>
</dbReference>
<dbReference type="SUPFAM" id="SSF56672">
    <property type="entry name" value="DNA/RNA polymerases"/>
    <property type="match status" value="1"/>
</dbReference>
<dbReference type="PANTHER" id="PTHR37984">
    <property type="entry name" value="PROTEIN CBG26694"/>
    <property type="match status" value="1"/>
</dbReference>
<evidence type="ECO:0000256" key="1">
    <source>
        <dbReference type="ARBA" id="ARBA00023268"/>
    </source>
</evidence>
<evidence type="ECO:0000313" key="3">
    <source>
        <dbReference type="EMBL" id="KAK7111283.1"/>
    </source>
</evidence>
<keyword evidence="4" id="KW-1185">Reference proteome</keyword>
<dbReference type="CDD" id="cd09274">
    <property type="entry name" value="RNase_HI_RT_Ty3"/>
    <property type="match status" value="1"/>
</dbReference>
<dbReference type="CDD" id="cd01647">
    <property type="entry name" value="RT_LTR"/>
    <property type="match status" value="1"/>
</dbReference>
<dbReference type="InterPro" id="IPR000477">
    <property type="entry name" value="RT_dom"/>
</dbReference>
<evidence type="ECO:0000313" key="4">
    <source>
        <dbReference type="Proteomes" id="UP001374579"/>
    </source>
</evidence>
<evidence type="ECO:0000259" key="2">
    <source>
        <dbReference type="PROSITE" id="PS50878"/>
    </source>
</evidence>
<dbReference type="EMBL" id="JBAMIC010000002">
    <property type="protein sequence ID" value="KAK7111283.1"/>
    <property type="molecule type" value="Genomic_DNA"/>
</dbReference>
<dbReference type="Proteomes" id="UP001374579">
    <property type="component" value="Unassembled WGS sequence"/>
</dbReference>
<comment type="caution">
    <text evidence="3">The sequence shown here is derived from an EMBL/GenBank/DDBJ whole genome shotgun (WGS) entry which is preliminary data.</text>
</comment>
<dbReference type="FunFam" id="3.10.20.370:FF:000001">
    <property type="entry name" value="Retrovirus-related Pol polyprotein from transposon 17.6-like protein"/>
    <property type="match status" value="1"/>
</dbReference>
<dbReference type="Pfam" id="PF17919">
    <property type="entry name" value="RT_RNaseH_2"/>
    <property type="match status" value="1"/>
</dbReference>
<gene>
    <name evidence="3" type="ORF">V1264_010944</name>
</gene>
<sequence length="431" mass="48923">MRNEAVPYAVSTSRRIPLPMQQKVKQELKPLEDLENIRQVTTPTEWCAPIVVVPKANDKVRVCVDLTKLNESVKRENFPLATTDELLAQLSGATVFTKLDCNSGFYQIPLAEESQELTTFITPFGRYCFRRLPFGINSGPEIFHREMTDILSGIPGVVVDIDDVLISGKNTEEHDVRLRLVLQRLKQAGATLNDKCVFSTGEIKFLGHIINKDGIKIDPDKVSAISNFPRPENVPELRRFLGMVNHVGKFAPKLAETTKPLRDLLKKENDWTWEVAQEQAFQTLKKQLSSAPVLAHYDSQKPIKISTDASSYGMGGVLLQKEGEDWKPVFYASRSMTSTEQRYAQVEKEALAITWCCEKFADFLVGLPNFVIETDHKPLLVIMKTKRLDELTPRLQRFRMRTMRFSYDILYTGKELGDSGRTVSGSWWCSC</sequence>